<protein>
    <submittedName>
        <fullName evidence="2">Uncharacterized protein</fullName>
    </submittedName>
</protein>
<reference evidence="2 3" key="1">
    <citation type="submission" date="2021-12" db="EMBL/GenBank/DDBJ databases">
        <title>Discovery of the Pendulisporaceae a myxobacterial family with distinct sporulation behavior and unique specialized metabolism.</title>
        <authorList>
            <person name="Garcia R."/>
            <person name="Popoff A."/>
            <person name="Bader C.D."/>
            <person name="Loehr J."/>
            <person name="Walesch S."/>
            <person name="Walt C."/>
            <person name="Boldt J."/>
            <person name="Bunk B."/>
            <person name="Haeckl F.J.F.P.J."/>
            <person name="Gunesch A.P."/>
            <person name="Birkelbach J."/>
            <person name="Nuebel U."/>
            <person name="Pietschmann T."/>
            <person name="Bach T."/>
            <person name="Mueller R."/>
        </authorList>
    </citation>
    <scope>NUCLEOTIDE SEQUENCE [LARGE SCALE GENOMIC DNA]</scope>
    <source>
        <strain evidence="2 3">MSr11954</strain>
    </source>
</reference>
<evidence type="ECO:0000313" key="3">
    <source>
        <dbReference type="Proteomes" id="UP001370348"/>
    </source>
</evidence>
<sequence length="126" mass="13375">MGALHLGTAMRSVSSAGSSPVRTRGNTTFGGGSTSVVVSTGAGASGESGGLPLPPKRTALGRYGFLDRRARTEIVRPRLVVEIRNDATQVRSKNERIGGPIGWIFRERGSHEPIENLGHVHTFPKT</sequence>
<dbReference type="EMBL" id="CP089984">
    <property type="protein sequence ID" value="WXB19535.1"/>
    <property type="molecule type" value="Genomic_DNA"/>
</dbReference>
<feature type="compositionally biased region" description="Polar residues" evidence="1">
    <location>
        <begin position="11"/>
        <end position="20"/>
    </location>
</feature>
<proteinExistence type="predicted"/>
<name>A0ABZ2MAL4_9BACT</name>
<gene>
    <name evidence="2" type="ORF">LZC94_20205</name>
</gene>
<accession>A0ABZ2MAL4</accession>
<keyword evidence="3" id="KW-1185">Reference proteome</keyword>
<evidence type="ECO:0000313" key="2">
    <source>
        <dbReference type="EMBL" id="WXB19535.1"/>
    </source>
</evidence>
<evidence type="ECO:0000256" key="1">
    <source>
        <dbReference type="SAM" id="MobiDB-lite"/>
    </source>
</evidence>
<dbReference type="RefSeq" id="WP_394829150.1">
    <property type="nucleotide sequence ID" value="NZ_CP089984.1"/>
</dbReference>
<dbReference type="Proteomes" id="UP001370348">
    <property type="component" value="Chromosome"/>
</dbReference>
<organism evidence="2 3">
    <name type="scientific">Pendulispora albinea</name>
    <dbReference type="NCBI Taxonomy" id="2741071"/>
    <lineage>
        <taxon>Bacteria</taxon>
        <taxon>Pseudomonadati</taxon>
        <taxon>Myxococcota</taxon>
        <taxon>Myxococcia</taxon>
        <taxon>Myxococcales</taxon>
        <taxon>Sorangiineae</taxon>
        <taxon>Pendulisporaceae</taxon>
        <taxon>Pendulispora</taxon>
    </lineage>
</organism>
<feature type="region of interest" description="Disordered" evidence="1">
    <location>
        <begin position="1"/>
        <end position="34"/>
    </location>
</feature>